<keyword evidence="2" id="KW-1185">Reference proteome</keyword>
<comment type="caution">
    <text evidence="1">The sequence shown here is derived from an EMBL/GenBank/DDBJ whole genome shotgun (WGS) entry which is preliminary data.</text>
</comment>
<feature type="non-terminal residue" evidence="1">
    <location>
        <position position="1"/>
    </location>
</feature>
<proteinExistence type="predicted"/>
<dbReference type="Proteomes" id="UP000652761">
    <property type="component" value="Unassembled WGS sequence"/>
</dbReference>
<sequence length="100" mass="10620">VYIKNSFFNVPPRISSVLCGAVDDSLYGGGVRTCGEGSETSPLLPAADQHPKAPRFWDSIIFAASASLAALSAACIFDPDPFASSHEWVLTDDGFLPLVF</sequence>
<evidence type="ECO:0000313" key="2">
    <source>
        <dbReference type="Proteomes" id="UP000652761"/>
    </source>
</evidence>
<gene>
    <name evidence="1" type="ORF">Taro_047559</name>
</gene>
<dbReference type="EMBL" id="NMUH01006164">
    <property type="protein sequence ID" value="MQM14625.1"/>
    <property type="molecule type" value="Genomic_DNA"/>
</dbReference>
<evidence type="ECO:0000313" key="1">
    <source>
        <dbReference type="EMBL" id="MQM14625.1"/>
    </source>
</evidence>
<name>A0A843X6S4_COLES</name>
<organism evidence="1 2">
    <name type="scientific">Colocasia esculenta</name>
    <name type="common">Wild taro</name>
    <name type="synonym">Arum esculentum</name>
    <dbReference type="NCBI Taxonomy" id="4460"/>
    <lineage>
        <taxon>Eukaryota</taxon>
        <taxon>Viridiplantae</taxon>
        <taxon>Streptophyta</taxon>
        <taxon>Embryophyta</taxon>
        <taxon>Tracheophyta</taxon>
        <taxon>Spermatophyta</taxon>
        <taxon>Magnoliopsida</taxon>
        <taxon>Liliopsida</taxon>
        <taxon>Araceae</taxon>
        <taxon>Aroideae</taxon>
        <taxon>Colocasieae</taxon>
        <taxon>Colocasia</taxon>
    </lineage>
</organism>
<reference evidence="1" key="1">
    <citation type="submission" date="2017-07" db="EMBL/GenBank/DDBJ databases">
        <title>Taro Niue Genome Assembly and Annotation.</title>
        <authorList>
            <person name="Atibalentja N."/>
            <person name="Keating K."/>
            <person name="Fields C.J."/>
        </authorList>
    </citation>
    <scope>NUCLEOTIDE SEQUENCE</scope>
    <source>
        <strain evidence="1">Niue_2</strain>
        <tissue evidence="1">Leaf</tissue>
    </source>
</reference>
<protein>
    <submittedName>
        <fullName evidence="1">Uncharacterized protein</fullName>
    </submittedName>
</protein>
<dbReference type="AlphaFoldDB" id="A0A843X6S4"/>
<accession>A0A843X6S4</accession>